<dbReference type="PANTHER" id="PTHR30373:SF2">
    <property type="entry name" value="UPF0603 PROTEIN YGCG"/>
    <property type="match status" value="1"/>
</dbReference>
<sequence length="265" mass="28314">MKRARLKAVWFIALLLVLLSALPALAAPQPSRELYVYDEANIFSPEVKESIVASSNALAEKTGAQIAVATVNSLDGEPIRDVSLDMLRSWGLGDKDKDNGVLILLAVEDRQSAIEVGYGLEGALPDGKTGRIQDERMLPHFREGEYETGLAYGYQEIYNIVCEEYGIDPSEISYFQSPLPTPATPQEHGDEEGMPRWLQIAMMIGAIALLAIDWLFLGGTITRHLLTFFILFGRGGRGSGGGGFGGGGFSGGGGSGGGGGSSRSW</sequence>
<protein>
    <submittedName>
        <fullName evidence="4">TPM domain-containing protein</fullName>
    </submittedName>
</protein>
<dbReference type="RefSeq" id="WP_249285794.1">
    <property type="nucleotide sequence ID" value="NZ_JACRSO010000005.1"/>
</dbReference>
<evidence type="ECO:0000256" key="2">
    <source>
        <dbReference type="SAM" id="SignalP"/>
    </source>
</evidence>
<dbReference type="AlphaFoldDB" id="A0A926HMY7"/>
<feature type="signal peptide" evidence="2">
    <location>
        <begin position="1"/>
        <end position="26"/>
    </location>
</feature>
<dbReference type="EMBL" id="JACRSO010000005">
    <property type="protein sequence ID" value="MBC8530029.1"/>
    <property type="molecule type" value="Genomic_DNA"/>
</dbReference>
<evidence type="ECO:0000313" key="4">
    <source>
        <dbReference type="EMBL" id="MBC8530029.1"/>
    </source>
</evidence>
<feature type="chain" id="PRO_5038104519" evidence="2">
    <location>
        <begin position="27"/>
        <end position="265"/>
    </location>
</feature>
<keyword evidence="2" id="KW-0732">Signal</keyword>
<keyword evidence="5" id="KW-1185">Reference proteome</keyword>
<dbReference type="Proteomes" id="UP000654279">
    <property type="component" value="Unassembled WGS sequence"/>
</dbReference>
<keyword evidence="1" id="KW-1133">Transmembrane helix</keyword>
<keyword evidence="1" id="KW-0472">Membrane</keyword>
<name>A0A926HMY7_9FIRM</name>
<dbReference type="Pfam" id="PF04536">
    <property type="entry name" value="TPM_phosphatase"/>
    <property type="match status" value="1"/>
</dbReference>
<gene>
    <name evidence="4" type="ORF">H8699_11365</name>
</gene>
<dbReference type="PANTHER" id="PTHR30373">
    <property type="entry name" value="UPF0603 PROTEIN YGCG"/>
    <property type="match status" value="1"/>
</dbReference>
<feature type="transmembrane region" description="Helical" evidence="1">
    <location>
        <begin position="197"/>
        <end position="217"/>
    </location>
</feature>
<reference evidence="4" key="1">
    <citation type="submission" date="2020-08" db="EMBL/GenBank/DDBJ databases">
        <title>Genome public.</title>
        <authorList>
            <person name="Liu C."/>
            <person name="Sun Q."/>
        </authorList>
    </citation>
    <scope>NUCLEOTIDE SEQUENCE</scope>
    <source>
        <strain evidence="4">NSJ-44</strain>
    </source>
</reference>
<proteinExistence type="predicted"/>
<keyword evidence="1" id="KW-0812">Transmembrane</keyword>
<accession>A0A926HMY7</accession>
<dbReference type="InterPro" id="IPR007621">
    <property type="entry name" value="TPM_dom"/>
</dbReference>
<feature type="domain" description="TPM" evidence="3">
    <location>
        <begin position="36"/>
        <end position="158"/>
    </location>
</feature>
<evidence type="ECO:0000259" key="3">
    <source>
        <dbReference type="Pfam" id="PF04536"/>
    </source>
</evidence>
<evidence type="ECO:0000256" key="1">
    <source>
        <dbReference type="SAM" id="Phobius"/>
    </source>
</evidence>
<comment type="caution">
    <text evidence="4">The sequence shown here is derived from an EMBL/GenBank/DDBJ whole genome shotgun (WGS) entry which is preliminary data.</text>
</comment>
<organism evidence="4 5">
    <name type="scientific">Luoshenia tenuis</name>
    <dbReference type="NCBI Taxonomy" id="2763654"/>
    <lineage>
        <taxon>Bacteria</taxon>
        <taxon>Bacillati</taxon>
        <taxon>Bacillota</taxon>
        <taxon>Clostridia</taxon>
        <taxon>Christensenellales</taxon>
        <taxon>Christensenellaceae</taxon>
        <taxon>Luoshenia</taxon>
    </lineage>
</organism>
<evidence type="ECO:0000313" key="5">
    <source>
        <dbReference type="Proteomes" id="UP000654279"/>
    </source>
</evidence>
<dbReference type="Gene3D" id="3.10.310.50">
    <property type="match status" value="1"/>
</dbReference>